<sequence length="346" mass="38228">MENADPNIRFYRRFVIIILAYEALGCLLGGALLVMAPDGHLMEMPVRIMHGVFPDFTVPGFILLLLGVVNAAAFWAVLQKANRSLWMALFALGGLLGWFWMEIAILQQLHWLHAMWGLPVLLAFAAALQLYPWTDREKQIVLLICGIAASLLYADVVVIVPALSETYNSNTQTISELSAIGAPTRFVWITLTLPYTLLMIAFSWGVIRSAAKSRPLKITGGLLLLYALTGLFWPLAPMHQRQVLAAGGGSFTDQAHLALGALTEMLYLLALLFAAYGLDRGFRIYSALTLCGILVFGVLTFSAARRLAAEQPTPNLGLWERINIGIFLLWVCVLAFKLINLKPEKK</sequence>
<dbReference type="RefSeq" id="WP_256538940.1">
    <property type="nucleotide sequence ID" value="NZ_JANHOH010000002.1"/>
</dbReference>
<feature type="transmembrane region" description="Helical" evidence="1">
    <location>
        <begin position="14"/>
        <end position="36"/>
    </location>
</feature>
<feature type="transmembrane region" description="Helical" evidence="1">
    <location>
        <begin position="85"/>
        <end position="105"/>
    </location>
</feature>
<dbReference type="EMBL" id="JANHOH010000002">
    <property type="protein sequence ID" value="MCQ6958743.1"/>
    <property type="molecule type" value="Genomic_DNA"/>
</dbReference>
<feature type="transmembrane region" description="Helical" evidence="1">
    <location>
        <begin position="285"/>
        <end position="304"/>
    </location>
</feature>
<comment type="caution">
    <text evidence="2">The sequence shown here is derived from an EMBL/GenBank/DDBJ whole genome shotgun (WGS) entry which is preliminary data.</text>
</comment>
<proteinExistence type="predicted"/>
<feature type="transmembrane region" description="Helical" evidence="1">
    <location>
        <begin position="56"/>
        <end position="78"/>
    </location>
</feature>
<evidence type="ECO:0000313" key="3">
    <source>
        <dbReference type="Proteomes" id="UP001204376"/>
    </source>
</evidence>
<feature type="transmembrane region" description="Helical" evidence="1">
    <location>
        <begin position="186"/>
        <end position="206"/>
    </location>
</feature>
<feature type="transmembrane region" description="Helical" evidence="1">
    <location>
        <begin position="140"/>
        <end position="163"/>
    </location>
</feature>
<keyword evidence="1" id="KW-1133">Transmembrane helix</keyword>
<feature type="transmembrane region" description="Helical" evidence="1">
    <location>
        <begin position="111"/>
        <end position="133"/>
    </location>
</feature>
<name>A0ABT1T2A4_9SPHI</name>
<protein>
    <submittedName>
        <fullName evidence="2">DUF998 domain-containing protein</fullName>
    </submittedName>
</protein>
<keyword evidence="3" id="KW-1185">Reference proteome</keyword>
<evidence type="ECO:0000256" key="1">
    <source>
        <dbReference type="SAM" id="Phobius"/>
    </source>
</evidence>
<organism evidence="2 3">
    <name type="scientific">Mucilaginibacter aquariorum</name>
    <dbReference type="NCBI Taxonomy" id="2967225"/>
    <lineage>
        <taxon>Bacteria</taxon>
        <taxon>Pseudomonadati</taxon>
        <taxon>Bacteroidota</taxon>
        <taxon>Sphingobacteriia</taxon>
        <taxon>Sphingobacteriales</taxon>
        <taxon>Sphingobacteriaceae</taxon>
        <taxon>Mucilaginibacter</taxon>
    </lineage>
</organism>
<reference evidence="2 3" key="1">
    <citation type="submission" date="2022-07" db="EMBL/GenBank/DDBJ databases">
        <title>Mucilaginibacter sp. JC4.</title>
        <authorList>
            <person name="Le V."/>
            <person name="Ko S.-R."/>
            <person name="Ahn C.-Y."/>
            <person name="Oh H.-M."/>
        </authorList>
    </citation>
    <scope>NUCLEOTIDE SEQUENCE [LARGE SCALE GENOMIC DNA]</scope>
    <source>
        <strain evidence="2 3">JC4</strain>
    </source>
</reference>
<dbReference type="Pfam" id="PF06197">
    <property type="entry name" value="DUF998"/>
    <property type="match status" value="1"/>
</dbReference>
<feature type="transmembrane region" description="Helical" evidence="1">
    <location>
        <begin position="256"/>
        <end position="278"/>
    </location>
</feature>
<accession>A0ABT1T2A4</accession>
<gene>
    <name evidence="2" type="ORF">NPE20_12275</name>
</gene>
<keyword evidence="1" id="KW-0472">Membrane</keyword>
<dbReference type="InterPro" id="IPR009339">
    <property type="entry name" value="DUF998"/>
</dbReference>
<keyword evidence="1" id="KW-0812">Transmembrane</keyword>
<feature type="transmembrane region" description="Helical" evidence="1">
    <location>
        <begin position="324"/>
        <end position="341"/>
    </location>
</feature>
<feature type="transmembrane region" description="Helical" evidence="1">
    <location>
        <begin position="218"/>
        <end position="236"/>
    </location>
</feature>
<evidence type="ECO:0000313" key="2">
    <source>
        <dbReference type="EMBL" id="MCQ6958743.1"/>
    </source>
</evidence>
<dbReference type="Proteomes" id="UP001204376">
    <property type="component" value="Unassembled WGS sequence"/>
</dbReference>